<accession>A0A0C3S071</accession>
<evidence type="ECO:0000313" key="7">
    <source>
        <dbReference type="EMBL" id="KIP08216.1"/>
    </source>
</evidence>
<gene>
    <name evidence="7" type="ORF">PHLGIDRAFT_69703</name>
</gene>
<dbReference type="InterPro" id="IPR001338">
    <property type="entry name" value="Class_I_Hydrophobin"/>
</dbReference>
<feature type="signal peptide" evidence="6">
    <location>
        <begin position="1"/>
        <end position="19"/>
    </location>
</feature>
<dbReference type="OrthoDB" id="4225815at2759"/>
<comment type="similarity">
    <text evidence="2 6">Belongs to the fungal hydrophobin family.</text>
</comment>
<dbReference type="SMART" id="SM00075">
    <property type="entry name" value="HYDRO"/>
    <property type="match status" value="1"/>
</dbReference>
<dbReference type="Proteomes" id="UP000053257">
    <property type="component" value="Unassembled WGS sequence"/>
</dbReference>
<dbReference type="GO" id="GO:0009277">
    <property type="term" value="C:fungal-type cell wall"/>
    <property type="evidence" value="ECO:0007669"/>
    <property type="project" value="InterPro"/>
</dbReference>
<dbReference type="AlphaFoldDB" id="A0A0C3S071"/>
<evidence type="ECO:0000256" key="1">
    <source>
        <dbReference type="ARBA" id="ARBA00004191"/>
    </source>
</evidence>
<dbReference type="HOGENOM" id="CLU_105134_2_0_1"/>
<keyword evidence="8" id="KW-1185">Reference proteome</keyword>
<organism evidence="7 8">
    <name type="scientific">Phlebiopsis gigantea (strain 11061_1 CR5-6)</name>
    <name type="common">White-rot fungus</name>
    <name type="synonym">Peniophora gigantea</name>
    <dbReference type="NCBI Taxonomy" id="745531"/>
    <lineage>
        <taxon>Eukaryota</taxon>
        <taxon>Fungi</taxon>
        <taxon>Dikarya</taxon>
        <taxon>Basidiomycota</taxon>
        <taxon>Agaricomycotina</taxon>
        <taxon>Agaricomycetes</taxon>
        <taxon>Polyporales</taxon>
        <taxon>Phanerochaetaceae</taxon>
        <taxon>Phlebiopsis</taxon>
    </lineage>
</organism>
<dbReference type="CDD" id="cd23507">
    <property type="entry name" value="hydrophobin_I"/>
    <property type="match status" value="1"/>
</dbReference>
<keyword evidence="5 6" id="KW-1015">Disulfide bond</keyword>
<evidence type="ECO:0000256" key="2">
    <source>
        <dbReference type="ARBA" id="ARBA00010446"/>
    </source>
</evidence>
<evidence type="ECO:0000313" key="8">
    <source>
        <dbReference type="Proteomes" id="UP000053257"/>
    </source>
</evidence>
<keyword evidence="3 6" id="KW-0134">Cell wall</keyword>
<evidence type="ECO:0000256" key="6">
    <source>
        <dbReference type="RuleBase" id="RU365009"/>
    </source>
</evidence>
<dbReference type="Pfam" id="PF01185">
    <property type="entry name" value="Hydrophobin"/>
    <property type="match status" value="1"/>
</dbReference>
<reference evidence="7 8" key="1">
    <citation type="journal article" date="2014" name="PLoS Genet.">
        <title>Analysis of the Phlebiopsis gigantea genome, transcriptome and secretome provides insight into its pioneer colonization strategies of wood.</title>
        <authorList>
            <person name="Hori C."/>
            <person name="Ishida T."/>
            <person name="Igarashi K."/>
            <person name="Samejima M."/>
            <person name="Suzuki H."/>
            <person name="Master E."/>
            <person name="Ferreira P."/>
            <person name="Ruiz-Duenas F.J."/>
            <person name="Held B."/>
            <person name="Canessa P."/>
            <person name="Larrondo L.F."/>
            <person name="Schmoll M."/>
            <person name="Druzhinina I.S."/>
            <person name="Kubicek C.P."/>
            <person name="Gaskell J.A."/>
            <person name="Kersten P."/>
            <person name="St John F."/>
            <person name="Glasner J."/>
            <person name="Sabat G."/>
            <person name="Splinter BonDurant S."/>
            <person name="Syed K."/>
            <person name="Yadav J."/>
            <person name="Mgbeahuruike A.C."/>
            <person name="Kovalchuk A."/>
            <person name="Asiegbu F.O."/>
            <person name="Lackner G."/>
            <person name="Hoffmeister D."/>
            <person name="Rencoret J."/>
            <person name="Gutierrez A."/>
            <person name="Sun H."/>
            <person name="Lindquist E."/>
            <person name="Barry K."/>
            <person name="Riley R."/>
            <person name="Grigoriev I.V."/>
            <person name="Henrissat B."/>
            <person name="Kues U."/>
            <person name="Berka R.M."/>
            <person name="Martinez A.T."/>
            <person name="Covert S.F."/>
            <person name="Blanchette R.A."/>
            <person name="Cullen D."/>
        </authorList>
    </citation>
    <scope>NUCLEOTIDE SEQUENCE [LARGE SCALE GENOMIC DNA]</scope>
    <source>
        <strain evidence="7 8">11061_1 CR5-6</strain>
    </source>
</reference>
<name>A0A0C3S071_PHLG1</name>
<keyword evidence="4 6" id="KW-0964">Secreted</keyword>
<evidence type="ECO:0000256" key="3">
    <source>
        <dbReference type="ARBA" id="ARBA00022512"/>
    </source>
</evidence>
<comment type="subcellular location">
    <subcellularLocation>
        <location evidence="1 6">Secreted</location>
        <location evidence="1 6">Cell wall</location>
    </subcellularLocation>
</comment>
<sequence length="118" mass="11606">MFFRLSVVSTLALSLLAVATPLNVARQDTSGSSQPSSCSTGSIQCCETVTQADSASAAAILGLLGIVLQDVTALVGLTCSPITIVGVGSGGACSAQTVCCENNSVGGLISIGCIPITL</sequence>
<feature type="chain" id="PRO_5013984512" description="Hydrophobin" evidence="6">
    <location>
        <begin position="20"/>
        <end position="118"/>
    </location>
</feature>
<evidence type="ECO:0000256" key="5">
    <source>
        <dbReference type="ARBA" id="ARBA00023157"/>
    </source>
</evidence>
<dbReference type="GO" id="GO:0005199">
    <property type="term" value="F:structural constituent of cell wall"/>
    <property type="evidence" value="ECO:0007669"/>
    <property type="project" value="InterPro"/>
</dbReference>
<keyword evidence="6" id="KW-0732">Signal</keyword>
<proteinExistence type="inferred from homology"/>
<dbReference type="EMBL" id="KN840483">
    <property type="protein sequence ID" value="KIP08216.1"/>
    <property type="molecule type" value="Genomic_DNA"/>
</dbReference>
<evidence type="ECO:0000256" key="4">
    <source>
        <dbReference type="ARBA" id="ARBA00022525"/>
    </source>
</evidence>
<dbReference type="STRING" id="745531.A0A0C3S071"/>
<protein>
    <recommendedName>
        <fullName evidence="6">Hydrophobin</fullName>
    </recommendedName>
</protein>